<dbReference type="Gene3D" id="3.10.350.10">
    <property type="entry name" value="LysM domain"/>
    <property type="match status" value="1"/>
</dbReference>
<dbReference type="SMART" id="SM00257">
    <property type="entry name" value="LysM"/>
    <property type="match status" value="1"/>
</dbReference>
<accession>J0ZPW4</accession>
<feature type="domain" description="LysM" evidence="1">
    <location>
        <begin position="259"/>
        <end position="308"/>
    </location>
</feature>
<evidence type="ECO:0000259" key="1">
    <source>
        <dbReference type="PROSITE" id="PS51782"/>
    </source>
</evidence>
<keyword evidence="3" id="KW-1185">Reference proteome</keyword>
<dbReference type="AlphaFoldDB" id="J0ZPW4"/>
<evidence type="ECO:0000313" key="2">
    <source>
        <dbReference type="EMBL" id="EJF90648.1"/>
    </source>
</evidence>
<dbReference type="RefSeq" id="WP_008039135.1">
    <property type="nucleotide sequence ID" value="NZ_JH725147.1"/>
</dbReference>
<dbReference type="HOGENOM" id="CLU_881831_0_0_5"/>
<dbReference type="EMBL" id="AIMB01000007">
    <property type="protein sequence ID" value="EJF90648.1"/>
    <property type="molecule type" value="Genomic_DNA"/>
</dbReference>
<dbReference type="STRING" id="1094558.ME5_01049"/>
<gene>
    <name evidence="2" type="ORF">ME5_01049</name>
</gene>
<dbReference type="InterPro" id="IPR018392">
    <property type="entry name" value="LysM"/>
</dbReference>
<dbReference type="OrthoDB" id="370541at2"/>
<proteinExistence type="predicted"/>
<comment type="caution">
    <text evidence="2">The sequence shown here is derived from an EMBL/GenBank/DDBJ whole genome shotgun (WGS) entry which is preliminary data.</text>
</comment>
<organism evidence="2 3">
    <name type="scientific">Bartonella tamiae Th239</name>
    <dbReference type="NCBI Taxonomy" id="1094558"/>
    <lineage>
        <taxon>Bacteria</taxon>
        <taxon>Pseudomonadati</taxon>
        <taxon>Pseudomonadota</taxon>
        <taxon>Alphaproteobacteria</taxon>
        <taxon>Hyphomicrobiales</taxon>
        <taxon>Bartonellaceae</taxon>
        <taxon>Bartonella</taxon>
    </lineage>
</organism>
<reference evidence="2 3" key="1">
    <citation type="submission" date="2012-03" db="EMBL/GenBank/DDBJ databases">
        <title>The Genome Sequence of Bartonella tamiae Th239.</title>
        <authorList>
            <consortium name="The Broad Institute Genome Sequencing Platform"/>
            <consortium name="The Broad Institute Genome Sequencing Center for Infectious Disease"/>
            <person name="Feldgarden M."/>
            <person name="Kirby J."/>
            <person name="Kosoy M."/>
            <person name="Birtles R."/>
            <person name="Probert W.S."/>
            <person name="Chiaraviglio L."/>
            <person name="Young S.K."/>
            <person name="Zeng Q."/>
            <person name="Gargeya S."/>
            <person name="Fitzgerald M."/>
            <person name="Haas B."/>
            <person name="Abouelleil A."/>
            <person name="Alvarado L."/>
            <person name="Arachchi H.M."/>
            <person name="Berlin A."/>
            <person name="Chapman S.B."/>
            <person name="Gearin G."/>
            <person name="Goldberg J."/>
            <person name="Griggs A."/>
            <person name="Gujja S."/>
            <person name="Hansen M."/>
            <person name="Heiman D."/>
            <person name="Howarth C."/>
            <person name="Larimer J."/>
            <person name="Lui A."/>
            <person name="MacDonald P.J.P."/>
            <person name="McCowen C."/>
            <person name="Montmayeur A."/>
            <person name="Murphy C."/>
            <person name="Neiman D."/>
            <person name="Pearson M."/>
            <person name="Priest M."/>
            <person name="Roberts A."/>
            <person name="Saif S."/>
            <person name="Shea T."/>
            <person name="Sisk P."/>
            <person name="Stolte C."/>
            <person name="Sykes S."/>
            <person name="Wortman J."/>
            <person name="Nusbaum C."/>
            <person name="Birren B."/>
        </authorList>
    </citation>
    <scope>NUCLEOTIDE SEQUENCE [LARGE SCALE GENOMIC DNA]</scope>
    <source>
        <strain evidence="2 3">Th239</strain>
    </source>
</reference>
<dbReference type="InterPro" id="IPR036779">
    <property type="entry name" value="LysM_dom_sf"/>
</dbReference>
<dbReference type="PROSITE" id="PS51782">
    <property type="entry name" value="LYSM"/>
    <property type="match status" value="1"/>
</dbReference>
<evidence type="ECO:0000313" key="3">
    <source>
        <dbReference type="Proteomes" id="UP000008952"/>
    </source>
</evidence>
<dbReference type="Pfam" id="PF01476">
    <property type="entry name" value="LysM"/>
    <property type="match status" value="1"/>
</dbReference>
<name>J0ZPW4_9HYPH</name>
<dbReference type="PATRIC" id="fig|1094558.3.peg.1144"/>
<dbReference type="Proteomes" id="UP000008952">
    <property type="component" value="Unassembled WGS sequence"/>
</dbReference>
<dbReference type="eggNOG" id="COG1652">
    <property type="taxonomic scope" value="Bacteria"/>
</dbReference>
<protein>
    <recommendedName>
        <fullName evidence="1">LysM domain-containing protein</fullName>
    </recommendedName>
</protein>
<sequence length="315" mass="35788">MVIQRNIMRFIAIFFVLSGLMFCVGLQQGIAQSISKIVVPEFSKFFINEKNYAVVMGKTSPDVKVELLQGARKLGEAQSDAQGSFTITFNKRLARGQYRFVLRAIEHGKLSVTSPQTVTVLIFGAGNDLMIALLQDPAEPPKIISDTNHFIRHNQNVEDDFNIHRINYQNHRLSIDGRGPSDFLVMVSLGDTRIGSEKIDALGNFKFSRSLTMMPGDMIIRLEYINIKGETVQTIDIPFFHRQQNKNIYQVYQDDRQVRTVKVKKGDSLSKMAQKIYGNSRLDEKIFLANRNVLKHKNQIVIGQELIIPSIDQVQ</sequence>